<feature type="transmembrane region" description="Helical" evidence="3">
    <location>
        <begin position="269"/>
        <end position="292"/>
    </location>
</feature>
<gene>
    <name evidence="4" type="ORF">F7725_005316</name>
</gene>
<feature type="compositionally biased region" description="Basic and acidic residues" evidence="2">
    <location>
        <begin position="219"/>
        <end position="240"/>
    </location>
</feature>
<dbReference type="InterPro" id="IPR036259">
    <property type="entry name" value="MFS_trans_sf"/>
</dbReference>
<feature type="transmembrane region" description="Helical" evidence="3">
    <location>
        <begin position="557"/>
        <end position="578"/>
    </location>
</feature>
<feature type="transmembrane region" description="Helical" evidence="3">
    <location>
        <begin position="75"/>
        <end position="95"/>
    </location>
</feature>
<feature type="transmembrane region" description="Helical" evidence="3">
    <location>
        <begin position="312"/>
        <end position="334"/>
    </location>
</feature>
<dbReference type="InterPro" id="IPR011701">
    <property type="entry name" value="MFS"/>
</dbReference>
<dbReference type="Gene3D" id="1.20.1250.20">
    <property type="entry name" value="MFS general substrate transporter like domains"/>
    <property type="match status" value="2"/>
</dbReference>
<dbReference type="Proteomes" id="UP000518266">
    <property type="component" value="Unassembled WGS sequence"/>
</dbReference>
<protein>
    <recommendedName>
        <fullName evidence="6">Solute carrier family 43 member 3</fullName>
    </recommendedName>
</protein>
<organism evidence="4 5">
    <name type="scientific">Dissostichus mawsoni</name>
    <name type="common">Antarctic cod</name>
    <dbReference type="NCBI Taxonomy" id="36200"/>
    <lineage>
        <taxon>Eukaryota</taxon>
        <taxon>Metazoa</taxon>
        <taxon>Chordata</taxon>
        <taxon>Craniata</taxon>
        <taxon>Vertebrata</taxon>
        <taxon>Euteleostomi</taxon>
        <taxon>Actinopterygii</taxon>
        <taxon>Neopterygii</taxon>
        <taxon>Teleostei</taxon>
        <taxon>Neoteleostei</taxon>
        <taxon>Acanthomorphata</taxon>
        <taxon>Eupercaria</taxon>
        <taxon>Perciformes</taxon>
        <taxon>Notothenioidei</taxon>
        <taxon>Nototheniidae</taxon>
        <taxon>Dissostichus</taxon>
    </lineage>
</organism>
<comment type="subcellular location">
    <subcellularLocation>
        <location evidence="1">Membrane</location>
        <topology evidence="1">Multi-pass membrane protein</topology>
    </subcellularLocation>
</comment>
<dbReference type="Pfam" id="PF07690">
    <property type="entry name" value="MFS_1"/>
    <property type="match status" value="1"/>
</dbReference>
<evidence type="ECO:0000256" key="3">
    <source>
        <dbReference type="SAM" id="Phobius"/>
    </source>
</evidence>
<keyword evidence="5" id="KW-1185">Reference proteome</keyword>
<dbReference type="InterPro" id="IPR027197">
    <property type="entry name" value="SLC43A3"/>
</dbReference>
<evidence type="ECO:0008006" key="6">
    <source>
        <dbReference type="Google" id="ProtNLM"/>
    </source>
</evidence>
<keyword evidence="3" id="KW-0472">Membrane</keyword>
<dbReference type="OrthoDB" id="330047at2759"/>
<evidence type="ECO:0000313" key="4">
    <source>
        <dbReference type="EMBL" id="KAF3851961.1"/>
    </source>
</evidence>
<dbReference type="GO" id="GO:0016020">
    <property type="term" value="C:membrane"/>
    <property type="evidence" value="ECO:0007669"/>
    <property type="project" value="UniProtKB-SubCell"/>
</dbReference>
<keyword evidence="3" id="KW-0812">Transmembrane</keyword>
<name>A0A7J5YSQ7_DISMA</name>
<dbReference type="GO" id="GO:0022857">
    <property type="term" value="F:transmembrane transporter activity"/>
    <property type="evidence" value="ECO:0007669"/>
    <property type="project" value="InterPro"/>
</dbReference>
<dbReference type="PANTHER" id="PTHR20765">
    <property type="entry name" value="SOLUTE CARRIER FAMILY 43 MEMBER 3-RELATED"/>
    <property type="match status" value="1"/>
</dbReference>
<feature type="transmembrane region" description="Helical" evidence="3">
    <location>
        <begin position="504"/>
        <end position="525"/>
    </location>
</feature>
<evidence type="ECO:0000313" key="5">
    <source>
        <dbReference type="Proteomes" id="UP000518266"/>
    </source>
</evidence>
<feature type="transmembrane region" description="Helical" evidence="3">
    <location>
        <begin position="127"/>
        <end position="145"/>
    </location>
</feature>
<dbReference type="AlphaFoldDB" id="A0A7J5YSQ7"/>
<feature type="transmembrane region" description="Helical" evidence="3">
    <location>
        <begin position="452"/>
        <end position="475"/>
    </location>
</feature>
<proteinExistence type="predicted"/>
<reference evidence="4 5" key="1">
    <citation type="submission" date="2020-03" db="EMBL/GenBank/DDBJ databases">
        <title>Dissostichus mawsoni Genome sequencing and assembly.</title>
        <authorList>
            <person name="Park H."/>
        </authorList>
    </citation>
    <scope>NUCLEOTIDE SEQUENCE [LARGE SCALE GENOMIC DNA]</scope>
    <source>
        <strain evidence="4">DM0001</strain>
        <tissue evidence="4">Muscle</tissue>
    </source>
</reference>
<feature type="region of interest" description="Disordered" evidence="2">
    <location>
        <begin position="209"/>
        <end position="240"/>
    </location>
</feature>
<feature type="transmembrane region" description="Helical" evidence="3">
    <location>
        <begin position="608"/>
        <end position="627"/>
    </location>
</feature>
<feature type="transmembrane region" description="Helical" evidence="3">
    <location>
        <begin position="420"/>
        <end position="440"/>
    </location>
</feature>
<dbReference type="SUPFAM" id="SSF103473">
    <property type="entry name" value="MFS general substrate transporter"/>
    <property type="match status" value="1"/>
</dbReference>
<accession>A0A7J5YSQ7</accession>
<dbReference type="PANTHER" id="PTHR20765:SF1">
    <property type="entry name" value="EQUILIBRATIVE NUCLEOBASE TRANSPORTER 1"/>
    <property type="match status" value="1"/>
</dbReference>
<evidence type="ECO:0000256" key="2">
    <source>
        <dbReference type="SAM" id="MobiDB-lite"/>
    </source>
</evidence>
<keyword evidence="3" id="KW-1133">Transmembrane helix</keyword>
<feature type="transmembrane region" description="Helical" evidence="3">
    <location>
        <begin position="12"/>
        <end position="35"/>
    </location>
</feature>
<feature type="transmembrane region" description="Helical" evidence="3">
    <location>
        <begin position="102"/>
        <end position="121"/>
    </location>
</feature>
<evidence type="ECO:0000256" key="1">
    <source>
        <dbReference type="ARBA" id="ARBA00004141"/>
    </source>
</evidence>
<dbReference type="EMBL" id="JAAKFY010000009">
    <property type="protein sequence ID" value="KAF3851961.1"/>
    <property type="molecule type" value="Genomic_DNA"/>
</dbReference>
<comment type="caution">
    <text evidence="4">The sequence shown here is derived from an EMBL/GenBank/DDBJ whole genome shotgun (WGS) entry which is preliminary data.</text>
</comment>
<sequence length="1093" mass="120781">MFECQGGRVQLHYCLTVLSGLLESLFFTGITFGWASLVFVLKIDGYFAGYCTNTTRAEDQDVSIDCRGQDEHLSWVMSVATIANTLTRLPIGYVFDRCGTTVARLIAVCFYTTGTLLITLSRAETSVLLYPATACLVIAGTTLYITNVQVANLFDTYRSTIINVYNGAYDSSAAVFLIIKHIPTPTYFLINAQRTYPLPAAGHIHLRGQLPQHKKRRREEKENDKEDQELDVKRNKDDKTAEAETSALHLLKKPLVEPKQEEVSFRSCVMSWLFLWHLLWVVTSLLCQFLYLSLVNPMLTRLANNDQTLVSHYTNVFAITQLCAVLLSPLNGLIMDRHKHKPHKPLTQGETKREVDLSSLPLALSLNSLQCFLFCVCFTCPVLPLQYLTFILQVVNSAFFYAGHQAFISTAFPMQHFGKLSGLVMTLSSLVLFLQFPIQYVIQHQLQGDPLYVNVGLTVLSLLTFIHPVHVSLYCKKLAKQRKTKEANGHGSAKLRYRLTLASGMLECLGFAGVVFGFASLVFVLKEDGYFSHLCVSVPGTNGTKTTTDCTMQDEQFSLVFTVASFLNNFMTLINGYLFDRFGTMVTRLLAIKVCFLCHVAYSELLYPALSCIAVGGILLLLTNMQVGNLFSSHRSTIITLYNGAFDSSSAVFLIIKVLHEQGISLRSPSFVIHLLRTFLLMPKTHIPYPLPQHFTYGLNCRKANTYNVEQFERMKDGGVIASQDSPAEPKDQARPKTQKMWRVSGAVFCPGSSCGTCCVSQYTNAFAITQLFGVLCSLERTPHGQTQGKASGSRRNGAGGRPALLLPVSAPDLRAVPALLSVRLLSSPPLAVHHLCSATCHFGKLYGLLMALSAIISLLQYPCFALVKGALHGDPFLVGGCCSQPPQFAGVHTSSLRIPPLQESSTPKGGQHSVTITAPKWPKPNSRNSLKLARSQRWTCGCNVETRWSPNFLVEYFLSSCALLQPLPVQSPVRATCHCGGGQVGPCSCGQQRKLTCLHPPPLQGLHPQRRPLVGFVGGHLHVYRLLHGALPALRGGAEQVSQEELHPRESCLRDRFRTLALIRLPRITLFVRTLHLSEVDGAGLFDALAPP</sequence>